<dbReference type="GO" id="GO:0015833">
    <property type="term" value="P:peptide transport"/>
    <property type="evidence" value="ECO:0007669"/>
    <property type="project" value="TreeGrafter"/>
</dbReference>
<gene>
    <name evidence="7" type="ORF">GW590_08630</name>
</gene>
<feature type="chain" id="PRO_5033055678" evidence="5">
    <location>
        <begin position="32"/>
        <end position="547"/>
    </location>
</feature>
<dbReference type="GO" id="GO:0043190">
    <property type="term" value="C:ATP-binding cassette (ABC) transporter complex"/>
    <property type="evidence" value="ECO:0007669"/>
    <property type="project" value="InterPro"/>
</dbReference>
<evidence type="ECO:0000313" key="8">
    <source>
        <dbReference type="Proteomes" id="UP000585363"/>
    </source>
</evidence>
<dbReference type="Gene3D" id="3.40.190.10">
    <property type="entry name" value="Periplasmic binding protein-like II"/>
    <property type="match status" value="1"/>
</dbReference>
<dbReference type="Proteomes" id="UP000585363">
    <property type="component" value="Unassembled WGS sequence"/>
</dbReference>
<protein>
    <submittedName>
        <fullName evidence="7">Oligopeptide ABC transporter substrate-binding protein OppA</fullName>
    </submittedName>
</protein>
<dbReference type="FunFam" id="3.90.76.10:FF:000001">
    <property type="entry name" value="Oligopeptide ABC transporter substrate-binding protein"/>
    <property type="match status" value="1"/>
</dbReference>
<keyword evidence="4 5" id="KW-0732">Signal</keyword>
<dbReference type="GO" id="GO:1904680">
    <property type="term" value="F:peptide transmembrane transporter activity"/>
    <property type="evidence" value="ECO:0007669"/>
    <property type="project" value="TreeGrafter"/>
</dbReference>
<dbReference type="Pfam" id="PF00496">
    <property type="entry name" value="SBP_bac_5"/>
    <property type="match status" value="1"/>
</dbReference>
<dbReference type="PANTHER" id="PTHR30290:SF23">
    <property type="entry name" value="PERIPLASMIC MUREIN PEPTIDE-BINDING PROTEIN"/>
    <property type="match status" value="1"/>
</dbReference>
<dbReference type="AlphaFoldDB" id="A0A848MIG3"/>
<dbReference type="EMBL" id="JAADJU010000004">
    <property type="protein sequence ID" value="NMP26929.1"/>
    <property type="molecule type" value="Genomic_DNA"/>
</dbReference>
<comment type="caution">
    <text evidence="7">The sequence shown here is derived from an EMBL/GenBank/DDBJ whole genome shotgun (WGS) entry which is preliminary data.</text>
</comment>
<dbReference type="GO" id="GO:0030288">
    <property type="term" value="C:outer membrane-bounded periplasmic space"/>
    <property type="evidence" value="ECO:0007669"/>
    <property type="project" value="TreeGrafter"/>
</dbReference>
<dbReference type="PIRSF" id="PIRSF002741">
    <property type="entry name" value="MppA"/>
    <property type="match status" value="1"/>
</dbReference>
<evidence type="ECO:0000256" key="1">
    <source>
        <dbReference type="ARBA" id="ARBA00004196"/>
    </source>
</evidence>
<sequence length="547" mass="60737">MAMQKSNTTFKALPRALLVTGLCLSPLAAHAATVPQGVTLDAKQEVVRNNSDEPATLDPHKSESDVEFNILNDLFVGLVSIDDNGNALPELASSWQSQDNKIWTFHLRPGIRWSDGSAITAEDVVYSWRRLIDPKTASPYESYLSTLGVLNADAIIAGKMPADQLGIKALDAQTVQVELSHPISYFLEMVAHPSLFPVDRAAIEKFGSKWTQPENIVSSGPFKLNSWTVNERITSVRNDNYWDNAHTVLTKITYLPVTSSTADVNRYKAGEIDITRTIPEIQFASLKKELGDQVHVGPNLGVYYYAFNNQKAPFNDVRVRQALSLGLDRAIIADKVLGQGQTAAYTITPKNTGGYTFAAAKTASWTQEQRNAEAMKLLAAAGFGPQHPLTFNLLYNTNESHQRIAIAASSMWKKNLGVTAVLQNQEWKTMLDTMHQGNYDVVRYAWMADYNEPSTFLNTFRSDNSENTPKFRNADYDKALDHALTASSKDEVKKDYQQAEDILSAQAPVVPLYHYVSAKLVKPYIGGFDDHNPQGVVYAKDLYVIKH</sequence>
<keyword evidence="3" id="KW-0813">Transport</keyword>
<keyword evidence="8" id="KW-1185">Reference proteome</keyword>
<dbReference type="Gene3D" id="3.10.105.10">
    <property type="entry name" value="Dipeptide-binding Protein, Domain 3"/>
    <property type="match status" value="1"/>
</dbReference>
<reference evidence="7 8" key="2">
    <citation type="submission" date="2020-06" db="EMBL/GenBank/DDBJ databases">
        <title>Polyphasic characterization of a Rahnella strain isolated from tree sap.</title>
        <authorList>
            <person name="Kim I.S."/>
        </authorList>
    </citation>
    <scope>NUCLEOTIDE SEQUENCE [LARGE SCALE GENOMIC DNA]</scope>
    <source>
        <strain evidence="7 8">SAP-1</strain>
    </source>
</reference>
<dbReference type="InterPro" id="IPR000914">
    <property type="entry name" value="SBP_5_dom"/>
</dbReference>
<evidence type="ECO:0000313" key="7">
    <source>
        <dbReference type="EMBL" id="NMP26929.1"/>
    </source>
</evidence>
<dbReference type="PANTHER" id="PTHR30290">
    <property type="entry name" value="PERIPLASMIC BINDING COMPONENT OF ABC TRANSPORTER"/>
    <property type="match status" value="1"/>
</dbReference>
<evidence type="ECO:0000256" key="3">
    <source>
        <dbReference type="ARBA" id="ARBA00022448"/>
    </source>
</evidence>
<dbReference type="SUPFAM" id="SSF53850">
    <property type="entry name" value="Periplasmic binding protein-like II"/>
    <property type="match status" value="1"/>
</dbReference>
<evidence type="ECO:0000256" key="4">
    <source>
        <dbReference type="ARBA" id="ARBA00022729"/>
    </source>
</evidence>
<feature type="signal peptide" evidence="5">
    <location>
        <begin position="1"/>
        <end position="31"/>
    </location>
</feature>
<reference evidence="7 8" key="1">
    <citation type="submission" date="2020-01" db="EMBL/GenBank/DDBJ databases">
        <authorList>
            <person name="Lee S.D."/>
        </authorList>
    </citation>
    <scope>NUCLEOTIDE SEQUENCE [LARGE SCALE GENOMIC DNA]</scope>
    <source>
        <strain evidence="7 8">SAP-1</strain>
    </source>
</reference>
<dbReference type="CDD" id="cd08504">
    <property type="entry name" value="PBP2_OppA"/>
    <property type="match status" value="1"/>
</dbReference>
<comment type="similarity">
    <text evidence="2">Belongs to the bacterial solute-binding protein 5 family.</text>
</comment>
<dbReference type="RefSeq" id="WP_169402631.1">
    <property type="nucleotide sequence ID" value="NZ_JAADJU010000004.1"/>
</dbReference>
<dbReference type="InterPro" id="IPR039424">
    <property type="entry name" value="SBP_5"/>
</dbReference>
<dbReference type="FunFam" id="3.10.105.10:FF:000001">
    <property type="entry name" value="Oligopeptide ABC transporter, oligopeptide-binding protein"/>
    <property type="match status" value="1"/>
</dbReference>
<proteinExistence type="inferred from homology"/>
<dbReference type="Gene3D" id="3.90.76.10">
    <property type="entry name" value="Dipeptide-binding Protein, Domain 1"/>
    <property type="match status" value="1"/>
</dbReference>
<dbReference type="InterPro" id="IPR030678">
    <property type="entry name" value="Peptide/Ni-bd"/>
</dbReference>
<evidence type="ECO:0000259" key="6">
    <source>
        <dbReference type="Pfam" id="PF00496"/>
    </source>
</evidence>
<evidence type="ECO:0000256" key="2">
    <source>
        <dbReference type="ARBA" id="ARBA00005695"/>
    </source>
</evidence>
<feature type="domain" description="Solute-binding protein family 5" evidence="6">
    <location>
        <begin position="89"/>
        <end position="465"/>
    </location>
</feature>
<organism evidence="7 8">
    <name type="scientific">Rouxiella aceris</name>
    <dbReference type="NCBI Taxonomy" id="2703884"/>
    <lineage>
        <taxon>Bacteria</taxon>
        <taxon>Pseudomonadati</taxon>
        <taxon>Pseudomonadota</taxon>
        <taxon>Gammaproteobacteria</taxon>
        <taxon>Enterobacterales</taxon>
        <taxon>Yersiniaceae</taxon>
        <taxon>Rouxiella</taxon>
    </lineage>
</organism>
<accession>A0A848MIG3</accession>
<name>A0A848MIG3_9GAMM</name>
<comment type="subcellular location">
    <subcellularLocation>
        <location evidence="1">Cell envelope</location>
    </subcellularLocation>
</comment>
<evidence type="ECO:0000256" key="5">
    <source>
        <dbReference type="SAM" id="SignalP"/>
    </source>
</evidence>